<feature type="region of interest" description="Disordered" evidence="1">
    <location>
        <begin position="21"/>
        <end position="54"/>
    </location>
</feature>
<evidence type="ECO:0000256" key="1">
    <source>
        <dbReference type="SAM" id="MobiDB-lite"/>
    </source>
</evidence>
<evidence type="ECO:0000313" key="2">
    <source>
        <dbReference type="EMBL" id="QFZ17297.1"/>
    </source>
</evidence>
<dbReference type="OrthoDB" id="8402552at2"/>
<gene>
    <name evidence="2" type="ORF">EKG83_07270</name>
</gene>
<name>A0A5Q0GTB9_SACSY</name>
<dbReference type="Proteomes" id="UP000325787">
    <property type="component" value="Chromosome"/>
</dbReference>
<organism evidence="2 3">
    <name type="scientific">Saccharothrix syringae</name>
    <name type="common">Nocardiopsis syringae</name>
    <dbReference type="NCBI Taxonomy" id="103733"/>
    <lineage>
        <taxon>Bacteria</taxon>
        <taxon>Bacillati</taxon>
        <taxon>Actinomycetota</taxon>
        <taxon>Actinomycetes</taxon>
        <taxon>Pseudonocardiales</taxon>
        <taxon>Pseudonocardiaceae</taxon>
        <taxon>Saccharothrix</taxon>
    </lineage>
</organism>
<keyword evidence="3" id="KW-1185">Reference proteome</keyword>
<reference evidence="3" key="1">
    <citation type="journal article" date="2021" name="Curr. Microbiol.">
        <title>Complete genome of nocamycin-producing strain Saccharothrix syringae NRRL B-16468 reveals the biosynthetic potential for secondary metabolites.</title>
        <authorList>
            <person name="Mo X."/>
            <person name="Yang S."/>
        </authorList>
    </citation>
    <scope>NUCLEOTIDE SEQUENCE [LARGE SCALE GENOMIC DNA]</scope>
    <source>
        <strain evidence="3">ATCC 51364 / DSM 43886 / JCM 6844 / KCTC 9398 / NBRC 14523 / NRRL B-16468 / INA 2240</strain>
    </source>
</reference>
<accession>A0A5Q0GTB9</accession>
<sequence length="356" mass="37953">MSEGTGAGPRTSLYEHVLRLHEQHPDGPLPRGGEPFPNDPPRRGRRPARTDRRLAGADAAAVLDRYLAGDAHPSALVGAFRELSVPIHPNDHLAAAALRTDRERVRRTGRWLVRHGPAEADVLVGLALLASDWDEDDIPLIRTIGLSALTFGPLAAAALQRRRGGADALLWLGERVTGWGRVSVVEALCRVGGERARPWLLRRACDGDFLNAYFAGEVATAAHLHHAITTGSDDALVDHTGRLLVVLGCASGMGTTLGGYPPARAVVEAHAGHLARQAPTADRFATAVSIASDLAGPKAVAGATREQRDDLVERYRAVLDRDAWCAVVRPLPADPGDRYAWLPRAGAALGLRAFGA</sequence>
<evidence type="ECO:0000313" key="3">
    <source>
        <dbReference type="Proteomes" id="UP000325787"/>
    </source>
</evidence>
<dbReference type="RefSeq" id="WP_051764373.1">
    <property type="nucleotide sequence ID" value="NZ_CP034550.1"/>
</dbReference>
<dbReference type="KEGG" id="ssyi:EKG83_07270"/>
<dbReference type="AlphaFoldDB" id="A0A5Q0GTB9"/>
<protein>
    <submittedName>
        <fullName evidence="2">Uncharacterized protein</fullName>
    </submittedName>
</protein>
<dbReference type="EMBL" id="CP034550">
    <property type="protein sequence ID" value="QFZ17297.1"/>
    <property type="molecule type" value="Genomic_DNA"/>
</dbReference>
<proteinExistence type="predicted"/>